<proteinExistence type="predicted"/>
<evidence type="ECO:0000259" key="4">
    <source>
        <dbReference type="SMART" id="SM00899"/>
    </source>
</evidence>
<dbReference type="Gene3D" id="2.30.30.90">
    <property type="match status" value="1"/>
</dbReference>
<protein>
    <submittedName>
        <fullName evidence="5">Metal-dependent transcriptional regulator</fullName>
    </submittedName>
</protein>
<dbReference type="SUPFAM" id="SSF47979">
    <property type="entry name" value="Iron-dependent repressor protein, dimerization domain"/>
    <property type="match status" value="1"/>
</dbReference>
<dbReference type="InterPro" id="IPR050536">
    <property type="entry name" value="DtxR_MntR_Metal-Reg"/>
</dbReference>
<gene>
    <name evidence="5" type="ORF">K8I29_05880</name>
</gene>
<dbReference type="Proteomes" id="UP000705867">
    <property type="component" value="Unassembled WGS sequence"/>
</dbReference>
<accession>A0A953LWA3</accession>
<dbReference type="InterPro" id="IPR008988">
    <property type="entry name" value="Transcriptional_repressor_C"/>
</dbReference>
<name>A0A953LWA3_9BACT</name>
<comment type="subcellular location">
    <subcellularLocation>
        <location evidence="1">Cytoplasm</location>
    </subcellularLocation>
</comment>
<dbReference type="GO" id="GO:0046983">
    <property type="term" value="F:protein dimerization activity"/>
    <property type="evidence" value="ECO:0007669"/>
    <property type="project" value="InterPro"/>
</dbReference>
<dbReference type="PANTHER" id="PTHR33238">
    <property type="entry name" value="IRON (METAL) DEPENDENT REPRESSOR, DTXR FAMILY"/>
    <property type="match status" value="1"/>
</dbReference>
<evidence type="ECO:0000313" key="6">
    <source>
        <dbReference type="Proteomes" id="UP000705867"/>
    </source>
</evidence>
<dbReference type="InterPro" id="IPR038157">
    <property type="entry name" value="FeoA_core_dom"/>
</dbReference>
<dbReference type="GO" id="GO:0003700">
    <property type="term" value="F:DNA-binding transcription factor activity"/>
    <property type="evidence" value="ECO:0007669"/>
    <property type="project" value="InterPro"/>
</dbReference>
<reference evidence="5" key="2">
    <citation type="submission" date="2021-08" db="EMBL/GenBank/DDBJ databases">
        <authorList>
            <person name="Dalcin Martins P."/>
        </authorList>
    </citation>
    <scope>NUCLEOTIDE SEQUENCE</scope>
    <source>
        <strain evidence="5">MAG_39</strain>
    </source>
</reference>
<dbReference type="GO" id="GO:0046914">
    <property type="term" value="F:transition metal ion binding"/>
    <property type="evidence" value="ECO:0007669"/>
    <property type="project" value="InterPro"/>
</dbReference>
<dbReference type="Pfam" id="PF02742">
    <property type="entry name" value="Fe_dep_repr_C"/>
    <property type="match status" value="1"/>
</dbReference>
<dbReference type="GO" id="GO:0005737">
    <property type="term" value="C:cytoplasm"/>
    <property type="evidence" value="ECO:0007669"/>
    <property type="project" value="UniProtKB-SubCell"/>
</dbReference>
<dbReference type="SUPFAM" id="SSF50037">
    <property type="entry name" value="C-terminal domain of transcriptional repressors"/>
    <property type="match status" value="1"/>
</dbReference>
<dbReference type="AlphaFoldDB" id="A0A953LWA3"/>
<dbReference type="PANTHER" id="PTHR33238:SF11">
    <property type="entry name" value="TRANSCRIPTIONAL REGULATOR MNTR"/>
    <property type="match status" value="1"/>
</dbReference>
<dbReference type="EMBL" id="JAIOIV010000043">
    <property type="protein sequence ID" value="MBZ0155731.1"/>
    <property type="molecule type" value="Genomic_DNA"/>
</dbReference>
<dbReference type="SMART" id="SM00529">
    <property type="entry name" value="HTH_DTXR"/>
    <property type="match status" value="1"/>
</dbReference>
<reference evidence="5" key="1">
    <citation type="journal article" date="2021" name="bioRxiv">
        <title>Unraveling nitrogen, sulfur and carbon metabolic pathways and microbial community transcriptional responses to substrate deprivation and toxicity stresses in a bioreactor mimicking anoxic brackish coastal sediment conditions.</title>
        <authorList>
            <person name="Martins P.D."/>
            <person name="Echeveste M.J."/>
            <person name="Arshad A."/>
            <person name="Kurth J."/>
            <person name="Ouboter H."/>
            <person name="Jetten M.S.M."/>
            <person name="Welte C.U."/>
        </authorList>
    </citation>
    <scope>NUCLEOTIDE SEQUENCE</scope>
    <source>
        <strain evidence="5">MAG_39</strain>
    </source>
</reference>
<feature type="domain" description="Ferrous iron transporter FeoA-like" evidence="4">
    <location>
        <begin position="146"/>
        <end position="216"/>
    </location>
</feature>
<dbReference type="InterPro" id="IPR036388">
    <property type="entry name" value="WH-like_DNA-bd_sf"/>
</dbReference>
<dbReference type="InterPro" id="IPR022689">
    <property type="entry name" value="Iron_dep_repressor"/>
</dbReference>
<dbReference type="InterPro" id="IPR036421">
    <property type="entry name" value="Fe_dep_repressor_sf"/>
</dbReference>
<organism evidence="5 6">
    <name type="scientific">Candidatus Nitrobium versatile</name>
    <dbReference type="NCBI Taxonomy" id="2884831"/>
    <lineage>
        <taxon>Bacteria</taxon>
        <taxon>Pseudomonadati</taxon>
        <taxon>Nitrospirota</taxon>
        <taxon>Nitrospiria</taxon>
        <taxon>Nitrospirales</taxon>
        <taxon>Nitrospiraceae</taxon>
        <taxon>Candidatus Nitrobium</taxon>
    </lineage>
</organism>
<comment type="caution">
    <text evidence="5">The sequence shown here is derived from an EMBL/GenBank/DDBJ whole genome shotgun (WGS) entry which is preliminary data.</text>
</comment>
<evidence type="ECO:0000313" key="5">
    <source>
        <dbReference type="EMBL" id="MBZ0155731.1"/>
    </source>
</evidence>
<sequence length="218" mass="24375">MEMEKERIDEALELLWVMGEEGYGEVKRFELNSDDPDIEQLILSLKSGGLVSVGDSRITLTEKGNHLARGLIRRHRLAERLFTDVFDLPKDAVCEDACKMEHILSEELTDSVCTFLGHPPTCPHGKPIPRGECCKKYAVDVRPVVVRLTDFEVGQQGKIVFITPSEAARISRLSSIGIIPGTTLRLLQRKPSVVLQIDETTIAIDPELARDIFVKKVV</sequence>
<evidence type="ECO:0000256" key="2">
    <source>
        <dbReference type="ARBA" id="ARBA00011738"/>
    </source>
</evidence>
<dbReference type="InterPro" id="IPR007167">
    <property type="entry name" value="Fe-transptr_FeoA-like"/>
</dbReference>
<dbReference type="Pfam" id="PF04023">
    <property type="entry name" value="FeoA"/>
    <property type="match status" value="1"/>
</dbReference>
<dbReference type="SMART" id="SM00899">
    <property type="entry name" value="FeoA"/>
    <property type="match status" value="1"/>
</dbReference>
<comment type="subunit">
    <text evidence="2">Homodimer.</text>
</comment>
<evidence type="ECO:0000256" key="3">
    <source>
        <dbReference type="ARBA" id="ARBA00023004"/>
    </source>
</evidence>
<dbReference type="InterPro" id="IPR001367">
    <property type="entry name" value="Fe_dep_repressor"/>
</dbReference>
<evidence type="ECO:0000256" key="1">
    <source>
        <dbReference type="ARBA" id="ARBA00004496"/>
    </source>
</evidence>
<dbReference type="Gene3D" id="1.10.10.10">
    <property type="entry name" value="Winged helix-like DNA-binding domain superfamily/Winged helix DNA-binding domain"/>
    <property type="match status" value="1"/>
</dbReference>
<keyword evidence="3" id="KW-0408">Iron</keyword>